<reference evidence="2 5" key="3">
    <citation type="submission" date="2024-06" db="EMBL/GenBank/DDBJ databases">
        <title>Draft genome sequence of Helicobacter trogontum NHP16-4001.</title>
        <authorList>
            <person name="Rimbara E."/>
            <person name="Suzuki M."/>
        </authorList>
    </citation>
    <scope>NUCLEOTIDE SEQUENCE [LARGE SCALE GENOMIC DNA]</scope>
    <source>
        <strain evidence="2 5">NHP16-4001</strain>
    </source>
</reference>
<feature type="transmembrane region" description="Helical" evidence="1">
    <location>
        <begin position="54"/>
        <end position="73"/>
    </location>
</feature>
<accession>A0A4U8T4E7</accession>
<gene>
    <name evidence="3" type="ORF">LS80_010080</name>
    <name evidence="2" type="ORF">NHP164001_13180</name>
</gene>
<keyword evidence="1" id="KW-0812">Transmembrane</keyword>
<comment type="caution">
    <text evidence="3">The sequence shown here is derived from an EMBL/GenBank/DDBJ whole genome shotgun (WGS) entry which is preliminary data.</text>
</comment>
<keyword evidence="1" id="KW-1133">Transmembrane helix</keyword>
<evidence type="ECO:0000256" key="1">
    <source>
        <dbReference type="SAM" id="Phobius"/>
    </source>
</evidence>
<sequence length="214" mass="25177">MLQNKFNVLDSENSSIIWKGKRKFYLIATLFYLIYLIFGIFISCFFWTGLLQKSFWYILIAIPLTLFSLYEVYKALNFKAMLLTQNGLLLKTLFNGDVFYPYGYFTAGSSLAIGIKYFERVSVDNTNHSKMEFLFPYGYDSLGSFKNNQEFKALCTKHTNQALESLNLQEKVNLYKLYQSNIECIFDEERNHNIFTIDFSPYQAEIDTYLKDKQ</sequence>
<dbReference type="RefSeq" id="WP_034317470.1">
    <property type="nucleotide sequence ID" value="NZ_BAAFHN010000031.1"/>
</dbReference>
<reference evidence="3 4" key="1">
    <citation type="journal article" date="2014" name="Genome Announc.">
        <title>Draft genome sequences of eight enterohepatic helicobacter species isolated from both laboratory and wild rodents.</title>
        <authorList>
            <person name="Sheh A."/>
            <person name="Shen Z."/>
            <person name="Fox J.G."/>
        </authorList>
    </citation>
    <scope>NUCLEOTIDE SEQUENCE [LARGE SCALE GENOMIC DNA]</scope>
    <source>
        <strain evidence="3 4">ATCC 49310</strain>
    </source>
</reference>
<evidence type="ECO:0000313" key="2">
    <source>
        <dbReference type="EMBL" id="GAB0173300.1"/>
    </source>
</evidence>
<dbReference type="Proteomes" id="UP001562457">
    <property type="component" value="Unassembled WGS sequence"/>
</dbReference>
<keyword evidence="1" id="KW-0472">Membrane</keyword>
<dbReference type="EMBL" id="BAAFHN010000031">
    <property type="protein sequence ID" value="GAB0173300.1"/>
    <property type="molecule type" value="Genomic_DNA"/>
</dbReference>
<dbReference type="AlphaFoldDB" id="A0A4U8T4E7"/>
<name>A0A4U8T4E7_9HELI</name>
<evidence type="ECO:0000313" key="3">
    <source>
        <dbReference type="EMBL" id="TLD94376.1"/>
    </source>
</evidence>
<organism evidence="3 4">
    <name type="scientific">Helicobacter trogontum</name>
    <dbReference type="NCBI Taxonomy" id="50960"/>
    <lineage>
        <taxon>Bacteria</taxon>
        <taxon>Pseudomonadati</taxon>
        <taxon>Campylobacterota</taxon>
        <taxon>Epsilonproteobacteria</taxon>
        <taxon>Campylobacterales</taxon>
        <taxon>Helicobacteraceae</taxon>
        <taxon>Helicobacter</taxon>
    </lineage>
</organism>
<dbReference type="Proteomes" id="UP000029861">
    <property type="component" value="Unassembled WGS sequence"/>
</dbReference>
<evidence type="ECO:0000313" key="5">
    <source>
        <dbReference type="Proteomes" id="UP001562457"/>
    </source>
</evidence>
<feature type="transmembrane region" description="Helical" evidence="1">
    <location>
        <begin position="24"/>
        <end position="48"/>
    </location>
</feature>
<protein>
    <submittedName>
        <fullName evidence="3">Uncharacterized protein</fullName>
    </submittedName>
</protein>
<dbReference type="STRING" id="50960.LS81_08080"/>
<proteinExistence type="predicted"/>
<reference evidence="3" key="2">
    <citation type="submission" date="2018-04" db="EMBL/GenBank/DDBJ databases">
        <authorList>
            <person name="Sheh A."/>
            <person name="Shen Z."/>
            <person name="Mannion A.J."/>
            <person name="Fox J.G."/>
        </authorList>
    </citation>
    <scope>NUCLEOTIDE SEQUENCE</scope>
    <source>
        <strain evidence="3">ATCC 49310</strain>
    </source>
</reference>
<evidence type="ECO:0000313" key="4">
    <source>
        <dbReference type="Proteomes" id="UP000029861"/>
    </source>
</evidence>
<dbReference type="EMBL" id="JRPK02000061">
    <property type="protein sequence ID" value="TLD94376.1"/>
    <property type="molecule type" value="Genomic_DNA"/>
</dbReference>
<keyword evidence="5" id="KW-1185">Reference proteome</keyword>